<keyword evidence="5" id="KW-0698">rRNA processing</keyword>
<dbReference type="EC" id="2.1.1.193" evidence="3"/>
<dbReference type="PANTHER" id="PTHR30027">
    <property type="entry name" value="RIBOSOMAL RNA SMALL SUBUNIT METHYLTRANSFERASE E"/>
    <property type="match status" value="1"/>
</dbReference>
<evidence type="ECO:0000256" key="11">
    <source>
        <dbReference type="SAM" id="MobiDB-lite"/>
    </source>
</evidence>
<dbReference type="AlphaFoldDB" id="A0A7S2H7G6"/>
<dbReference type="InterPro" id="IPR029028">
    <property type="entry name" value="Alpha/beta_knot_MTases"/>
</dbReference>
<keyword evidence="8" id="KW-0949">S-adenosyl-L-methionine</keyword>
<evidence type="ECO:0000256" key="1">
    <source>
        <dbReference type="ARBA" id="ARBA00004496"/>
    </source>
</evidence>
<evidence type="ECO:0000313" key="13">
    <source>
        <dbReference type="EMBL" id="CAD9482568.1"/>
    </source>
</evidence>
<protein>
    <recommendedName>
        <fullName evidence="3">16S rRNA (uracil(1498)-N(3))-methyltransferase</fullName>
        <ecNumber evidence="3">2.1.1.193</ecNumber>
    </recommendedName>
</protein>
<evidence type="ECO:0000256" key="5">
    <source>
        <dbReference type="ARBA" id="ARBA00022552"/>
    </source>
</evidence>
<feature type="domain" description="Ribosomal RNA small subunit methyltransferase E methyltransferase" evidence="12">
    <location>
        <begin position="80"/>
        <end position="251"/>
    </location>
</feature>
<dbReference type="Gene3D" id="3.40.1280.10">
    <property type="match status" value="1"/>
</dbReference>
<evidence type="ECO:0000256" key="9">
    <source>
        <dbReference type="ARBA" id="ARBA00025699"/>
    </source>
</evidence>
<dbReference type="Pfam" id="PF04452">
    <property type="entry name" value="Methyltrans_RNA"/>
    <property type="match status" value="1"/>
</dbReference>
<evidence type="ECO:0000256" key="4">
    <source>
        <dbReference type="ARBA" id="ARBA00022490"/>
    </source>
</evidence>
<gene>
    <name evidence="13" type="ORF">HTAM1171_LOCUS3961</name>
</gene>
<evidence type="ECO:0000256" key="3">
    <source>
        <dbReference type="ARBA" id="ARBA00012328"/>
    </source>
</evidence>
<dbReference type="InterPro" id="IPR046886">
    <property type="entry name" value="RsmE_MTase_dom"/>
</dbReference>
<organism evidence="13">
    <name type="scientific">Helicotheca tamesis</name>
    <dbReference type="NCBI Taxonomy" id="374047"/>
    <lineage>
        <taxon>Eukaryota</taxon>
        <taxon>Sar</taxon>
        <taxon>Stramenopiles</taxon>
        <taxon>Ochrophyta</taxon>
        <taxon>Bacillariophyta</taxon>
        <taxon>Mediophyceae</taxon>
        <taxon>Lithodesmiophycidae</taxon>
        <taxon>Lithodesmiales</taxon>
        <taxon>Lithodesmiaceae</taxon>
        <taxon>Helicotheca</taxon>
    </lineage>
</organism>
<evidence type="ECO:0000256" key="10">
    <source>
        <dbReference type="ARBA" id="ARBA00047944"/>
    </source>
</evidence>
<evidence type="ECO:0000259" key="12">
    <source>
        <dbReference type="Pfam" id="PF04452"/>
    </source>
</evidence>
<evidence type="ECO:0000256" key="6">
    <source>
        <dbReference type="ARBA" id="ARBA00022603"/>
    </source>
</evidence>
<dbReference type="GO" id="GO:0005737">
    <property type="term" value="C:cytoplasm"/>
    <property type="evidence" value="ECO:0007669"/>
    <property type="project" value="UniProtKB-SubCell"/>
</dbReference>
<comment type="similarity">
    <text evidence="2">Belongs to the RNA methyltransferase RsmE family.</text>
</comment>
<dbReference type="NCBIfam" id="TIGR00046">
    <property type="entry name" value="RsmE family RNA methyltransferase"/>
    <property type="match status" value="1"/>
</dbReference>
<keyword evidence="7" id="KW-0808">Transferase</keyword>
<dbReference type="GO" id="GO:0070042">
    <property type="term" value="F:rRNA (uridine-N3-)-methyltransferase activity"/>
    <property type="evidence" value="ECO:0007669"/>
    <property type="project" value="TreeGrafter"/>
</dbReference>
<evidence type="ECO:0000256" key="8">
    <source>
        <dbReference type="ARBA" id="ARBA00022691"/>
    </source>
</evidence>
<keyword evidence="6" id="KW-0489">Methyltransferase</keyword>
<dbReference type="SUPFAM" id="SSF75217">
    <property type="entry name" value="alpha/beta knot"/>
    <property type="match status" value="1"/>
</dbReference>
<comment type="function">
    <text evidence="9">Specifically methylates the N3 position of the uracil ring of uridine 1498 (m3U1498) in 16S rRNA. Acts on the fully assembled 30S ribosomal subunit.</text>
</comment>
<proteinExistence type="inferred from homology"/>
<dbReference type="InterPro" id="IPR029026">
    <property type="entry name" value="tRNA_m1G_MTases_N"/>
</dbReference>
<reference evidence="13" key="1">
    <citation type="submission" date="2021-01" db="EMBL/GenBank/DDBJ databases">
        <authorList>
            <person name="Corre E."/>
            <person name="Pelletier E."/>
            <person name="Niang G."/>
            <person name="Scheremetjew M."/>
            <person name="Finn R."/>
            <person name="Kale V."/>
            <person name="Holt S."/>
            <person name="Cochrane G."/>
            <person name="Meng A."/>
            <person name="Brown T."/>
            <person name="Cohen L."/>
        </authorList>
    </citation>
    <scope>NUCLEOTIDE SEQUENCE</scope>
    <source>
        <strain evidence="13">CCMP826</strain>
    </source>
</reference>
<sequence length="278" mass="30043">MNLILLKSEEVSSDGKSCDLSAKDNRSKHILGHLRKRRGDKVSVGIIGSGRGKAVVEKIDGGALRLALSDVEADDRCGEDVTLLVAMPFPKRLKALWAVAASFGVCRIVVLKGELSDKDHCSSSALQPHVYEKLVVEGMSQGGHTTPVKVHVDVQHDVSKDSLHKLAFSHDAAKIFLDCGDEQTQPPPARQVVLDKLKPQHAPKAIIAVGPERGWTQREAEIFHDSGFHAATLGPSILRVDTAVVASLAIVTAALQEATQQQQQQQKDDNANKRTKLA</sequence>
<comment type="subcellular location">
    <subcellularLocation>
        <location evidence="1">Cytoplasm</location>
    </subcellularLocation>
</comment>
<dbReference type="EMBL" id="HBGV01006493">
    <property type="protein sequence ID" value="CAD9482568.1"/>
    <property type="molecule type" value="Transcribed_RNA"/>
</dbReference>
<comment type="catalytic activity">
    <reaction evidence="10">
        <text>uridine(1498) in 16S rRNA + S-adenosyl-L-methionine = N(3)-methyluridine(1498) in 16S rRNA + S-adenosyl-L-homocysteine + H(+)</text>
        <dbReference type="Rhea" id="RHEA:42920"/>
        <dbReference type="Rhea" id="RHEA-COMP:10283"/>
        <dbReference type="Rhea" id="RHEA-COMP:10284"/>
        <dbReference type="ChEBI" id="CHEBI:15378"/>
        <dbReference type="ChEBI" id="CHEBI:57856"/>
        <dbReference type="ChEBI" id="CHEBI:59789"/>
        <dbReference type="ChEBI" id="CHEBI:65315"/>
        <dbReference type="ChEBI" id="CHEBI:74502"/>
        <dbReference type="EC" id="2.1.1.193"/>
    </reaction>
</comment>
<dbReference type="InterPro" id="IPR006700">
    <property type="entry name" value="RsmE"/>
</dbReference>
<evidence type="ECO:0000256" key="7">
    <source>
        <dbReference type="ARBA" id="ARBA00022679"/>
    </source>
</evidence>
<dbReference type="PANTHER" id="PTHR30027:SF3">
    <property type="entry name" value="16S RRNA (URACIL(1498)-N(3))-METHYLTRANSFERASE"/>
    <property type="match status" value="1"/>
</dbReference>
<dbReference type="CDD" id="cd18084">
    <property type="entry name" value="RsmE-like"/>
    <property type="match status" value="1"/>
</dbReference>
<evidence type="ECO:0000256" key="2">
    <source>
        <dbReference type="ARBA" id="ARBA00005528"/>
    </source>
</evidence>
<name>A0A7S2H7G6_9STRA</name>
<accession>A0A7S2H7G6</accession>
<keyword evidence="4" id="KW-0963">Cytoplasm</keyword>
<feature type="region of interest" description="Disordered" evidence="11">
    <location>
        <begin position="259"/>
        <end position="278"/>
    </location>
</feature>
<dbReference type="GO" id="GO:0070475">
    <property type="term" value="P:rRNA base methylation"/>
    <property type="evidence" value="ECO:0007669"/>
    <property type="project" value="TreeGrafter"/>
</dbReference>
<dbReference type="PIRSF" id="PIRSF015601">
    <property type="entry name" value="MTase_slr0722"/>
    <property type="match status" value="1"/>
</dbReference>